<sequence length="117" mass="12979">MDYSVDADMSPPLIECLGGVETVGDALSLIAACGEHDTDRVLLQASALPPSFFELSTGFAGEFIQKLVNYRLRVAGVFPPDRAYPERFREYLLEARRGPQFRAFVQRPDALVWLGSV</sequence>
<dbReference type="Proteomes" id="UP000035352">
    <property type="component" value="Chromosome"/>
</dbReference>
<dbReference type="STRING" id="413882.AAW51_5220"/>
<feature type="domain" description="DUF4180" evidence="1">
    <location>
        <begin position="20"/>
        <end position="114"/>
    </location>
</feature>
<dbReference type="EMBL" id="CP011371">
    <property type="protein sequence ID" value="AKJ31911.1"/>
    <property type="molecule type" value="Genomic_DNA"/>
</dbReference>
<evidence type="ECO:0000313" key="2">
    <source>
        <dbReference type="EMBL" id="AKJ31911.1"/>
    </source>
</evidence>
<dbReference type="Pfam" id="PF13788">
    <property type="entry name" value="DUF4180"/>
    <property type="match status" value="1"/>
</dbReference>
<dbReference type="RefSeq" id="WP_047196943.1">
    <property type="nucleotide sequence ID" value="NZ_CP011371.1"/>
</dbReference>
<dbReference type="KEGG" id="pbh:AAW51_5220"/>
<evidence type="ECO:0000259" key="1">
    <source>
        <dbReference type="Pfam" id="PF13788"/>
    </source>
</evidence>
<dbReference type="OrthoDB" id="8595425at2"/>
<evidence type="ECO:0000313" key="3">
    <source>
        <dbReference type="Proteomes" id="UP000035352"/>
    </source>
</evidence>
<reference evidence="2 3" key="1">
    <citation type="submission" date="2015-05" db="EMBL/GenBank/DDBJ databases">
        <authorList>
            <person name="Tang B."/>
            <person name="Yu Y."/>
        </authorList>
    </citation>
    <scope>NUCLEOTIDE SEQUENCE [LARGE SCALE GENOMIC DNA]</scope>
    <source>
        <strain evidence="2 3">DSM 7029</strain>
    </source>
</reference>
<protein>
    <submittedName>
        <fullName evidence="2">Transcriptional regulator, PadR family</fullName>
    </submittedName>
</protein>
<accession>A0A0G3BX19</accession>
<keyword evidence="3" id="KW-1185">Reference proteome</keyword>
<organism evidence="2 3">
    <name type="scientific">Caldimonas brevitalea</name>
    <dbReference type="NCBI Taxonomy" id="413882"/>
    <lineage>
        <taxon>Bacteria</taxon>
        <taxon>Pseudomonadati</taxon>
        <taxon>Pseudomonadota</taxon>
        <taxon>Betaproteobacteria</taxon>
        <taxon>Burkholderiales</taxon>
        <taxon>Sphaerotilaceae</taxon>
        <taxon>Caldimonas</taxon>
    </lineage>
</organism>
<dbReference type="AlphaFoldDB" id="A0A0G3BX19"/>
<proteinExistence type="predicted"/>
<dbReference type="InterPro" id="IPR025438">
    <property type="entry name" value="DUF4180"/>
</dbReference>
<name>A0A0G3BX19_9BURK</name>
<gene>
    <name evidence="2" type="ORF">AAW51_5220</name>
</gene>